<dbReference type="GO" id="GO:0006809">
    <property type="term" value="P:nitric oxide biosynthetic process"/>
    <property type="evidence" value="ECO:0007669"/>
    <property type="project" value="Ensembl"/>
</dbReference>
<dbReference type="GO" id="GO:0004757">
    <property type="term" value="F:sepiapterin reductase (NADP+) activity"/>
    <property type="evidence" value="ECO:0000318"/>
    <property type="project" value="GO_Central"/>
</dbReference>
<dbReference type="GeneTree" id="ENSGT00440000033609"/>
<dbReference type="GeneID" id="100521367"/>
<dbReference type="RefSeq" id="XP_003125080.1">
    <property type="nucleotide sequence ID" value="XM_003125032.4"/>
</dbReference>
<dbReference type="GO" id="GO:0005829">
    <property type="term" value="C:cytosol"/>
    <property type="evidence" value="ECO:0007669"/>
    <property type="project" value="Ensembl"/>
</dbReference>
<keyword evidence="7" id="KW-0521">NADP</keyword>
<comment type="subcellular location">
    <subcellularLocation>
        <location evidence="1">Cytoplasm</location>
    </subcellularLocation>
</comment>
<dbReference type="InterPro" id="IPR006393">
    <property type="entry name" value="Sepiapterin_red"/>
</dbReference>
<dbReference type="OMA" id="FKGWTLY"/>
<comment type="similarity">
    <text evidence="2">Belongs to the sepiapterin reductase family.</text>
</comment>
<evidence type="ECO:0000256" key="5">
    <source>
        <dbReference type="ARBA" id="ARBA00019170"/>
    </source>
</evidence>
<keyword evidence="8" id="KW-0560">Oxidoreductase</keyword>
<evidence type="ECO:0000256" key="3">
    <source>
        <dbReference type="ARBA" id="ARBA00011738"/>
    </source>
</evidence>
<dbReference type="Gene3D" id="3.40.50.720">
    <property type="entry name" value="NAD(P)-binding Rossmann-like Domain"/>
    <property type="match status" value="1"/>
</dbReference>
<dbReference type="CTD" id="6697"/>
<evidence type="ECO:0000256" key="4">
    <source>
        <dbReference type="ARBA" id="ARBA00013075"/>
    </source>
</evidence>
<proteinExistence type="evidence at protein level"/>
<dbReference type="Pfam" id="PF00106">
    <property type="entry name" value="adh_short"/>
    <property type="match status" value="1"/>
</dbReference>
<dbReference type="PANTHER" id="PTHR44085">
    <property type="entry name" value="SEPIAPTERIN REDUCTASE"/>
    <property type="match status" value="1"/>
</dbReference>
<dbReference type="KEGG" id="ssc:100521367"/>
<dbReference type="Bgee" id="ENSSSCG00000008309">
    <property type="expression patterns" value="Expressed in oocyte and 43 other cell types or tissues"/>
</dbReference>
<dbReference type="Reactome" id="R-SSC-203615">
    <property type="pathway name" value="eNOS activation"/>
</dbReference>
<evidence type="ECO:0000313" key="9">
    <source>
        <dbReference type="EMBL" id="HDC30794.1"/>
    </source>
</evidence>
<reference evidence="9" key="2">
    <citation type="journal article" date="2019" name="PeerJ">
        <title>Genes of the pig, Sus scrofa, reconstructed with EvidentialGene.</title>
        <authorList>
            <person name="Gilbert D.G."/>
        </authorList>
    </citation>
    <scope>NUCLEOTIDE SEQUENCE</scope>
</reference>
<dbReference type="Reactome" id="R-SSC-1474151">
    <property type="pathway name" value="Tetrahydrobiopterin (BH4) synthesis, recycling, salvage and regulation"/>
</dbReference>
<dbReference type="AlphaFoldDB" id="A0A480ZCU6"/>
<dbReference type="InterPro" id="IPR051721">
    <property type="entry name" value="Biopterin_syn/organic_redct"/>
</dbReference>
<dbReference type="GO" id="GO:0006729">
    <property type="term" value="P:tetrahydrobiopterin biosynthetic process"/>
    <property type="evidence" value="ECO:0000318"/>
    <property type="project" value="GO_Central"/>
</dbReference>
<name>A0A480ZCU6_PIG</name>
<accession>A0A480ZCU6</accession>
<dbReference type="CDD" id="cd05367">
    <property type="entry name" value="SPR-like_SDR_c"/>
    <property type="match status" value="1"/>
</dbReference>
<dbReference type="PANTHER" id="PTHR44085:SF2">
    <property type="entry name" value="SEPIAPTERIN REDUCTASE"/>
    <property type="match status" value="1"/>
</dbReference>
<dbReference type="OrthoDB" id="153074at2759"/>
<evidence type="ECO:0007829" key="12">
    <source>
        <dbReference type="PeptideAtlas" id="A0A480ZCU6"/>
    </source>
</evidence>
<evidence type="ECO:0000313" key="10">
    <source>
        <dbReference type="Ensembl" id="ENSSSCP00000032071.3"/>
    </source>
</evidence>
<dbReference type="InterPro" id="IPR036291">
    <property type="entry name" value="NAD(P)-bd_dom_sf"/>
</dbReference>
<dbReference type="PRINTS" id="PR00081">
    <property type="entry name" value="GDHRDH"/>
</dbReference>
<evidence type="ECO:0000256" key="8">
    <source>
        <dbReference type="ARBA" id="ARBA00023002"/>
    </source>
</evidence>
<keyword evidence="12" id="KW-1267">Proteomics identification</keyword>
<dbReference type="GO" id="GO:0005654">
    <property type="term" value="C:nucleoplasm"/>
    <property type="evidence" value="ECO:0007669"/>
    <property type="project" value="Ensembl"/>
</dbReference>
<reference evidence="10" key="4">
    <citation type="submission" date="2025-05" db="UniProtKB">
        <authorList>
            <consortium name="Ensembl"/>
        </authorList>
    </citation>
    <scope>IDENTIFICATION</scope>
</reference>
<comment type="subunit">
    <text evidence="3">Homodimer.</text>
</comment>
<dbReference type="Ensembl" id="ENSSSCT00000053658.3">
    <property type="protein sequence ID" value="ENSSSCP00000032071.3"/>
    <property type="gene ID" value="ENSSSCG00000008309.5"/>
</dbReference>
<gene>
    <name evidence="10" type="primary">SPR</name>
</gene>
<dbReference type="EMBL" id="DQIR01275316">
    <property type="protein sequence ID" value="HDC30794.1"/>
    <property type="molecule type" value="Transcribed_RNA"/>
</dbReference>
<keyword evidence="11" id="KW-1185">Reference proteome</keyword>
<evidence type="ECO:0000256" key="6">
    <source>
        <dbReference type="ARBA" id="ARBA00022490"/>
    </source>
</evidence>
<organism evidence="9">
    <name type="scientific">Sus scrofa</name>
    <name type="common">Pig</name>
    <dbReference type="NCBI Taxonomy" id="9823"/>
    <lineage>
        <taxon>Eukaryota</taxon>
        <taxon>Metazoa</taxon>
        <taxon>Chordata</taxon>
        <taxon>Craniata</taxon>
        <taxon>Vertebrata</taxon>
        <taxon>Euteleostomi</taxon>
        <taxon>Mammalia</taxon>
        <taxon>Eutheria</taxon>
        <taxon>Laurasiatheria</taxon>
        <taxon>Artiodactyla</taxon>
        <taxon>Suina</taxon>
        <taxon>Suidae</taxon>
        <taxon>Sus</taxon>
    </lineage>
</organism>
<dbReference type="SUPFAM" id="SSF51735">
    <property type="entry name" value="NAD(P)-binding Rossmann-fold domains"/>
    <property type="match status" value="1"/>
</dbReference>
<keyword evidence="6" id="KW-0963">Cytoplasm</keyword>
<dbReference type="EMBL" id="DQIR01207088">
    <property type="protein sequence ID" value="HDB62565.1"/>
    <property type="molecule type" value="Transcribed_RNA"/>
</dbReference>
<reference evidence="10" key="3">
    <citation type="journal article" date="2020" name="Gigascience">
        <title>An improved pig reference genome sequence to enable pig genetics and genomics research.</title>
        <authorList>
            <person name="Warr A."/>
            <person name="Affara N."/>
            <person name="Aken B."/>
            <person name="Beiki H."/>
            <person name="Bickhart D.M."/>
            <person name="Billis K."/>
            <person name="Chow W."/>
            <person name="Eory L."/>
            <person name="Finlayson H.A."/>
            <person name="Flicek P."/>
            <person name="Giron C.G."/>
            <person name="Griffin D.K."/>
            <person name="Hall R."/>
            <person name="Hannum G."/>
            <person name="Hourlier T."/>
            <person name="Howe K."/>
            <person name="Hume D.A."/>
            <person name="Izuogu O."/>
            <person name="Kim K."/>
            <person name="Koren S."/>
            <person name="Liu H."/>
            <person name="Manchanda N."/>
            <person name="Martin F.J."/>
            <person name="Nonneman D.J."/>
            <person name="O'Connor R.E."/>
            <person name="Phillippy A.M."/>
            <person name="Rohrer G.A."/>
            <person name="Rosen B.D."/>
            <person name="Rund L.A."/>
            <person name="Sargent C.A."/>
            <person name="Schook L.B."/>
            <person name="Schroeder S.G."/>
            <person name="Schwartz A.S."/>
            <person name="Skinner B.M."/>
            <person name="Talbot R."/>
            <person name="Tseng E."/>
            <person name="Tuggle C.K."/>
            <person name="Watson M."/>
            <person name="Smith T.P.L."/>
            <person name="Archibald A.L."/>
        </authorList>
    </citation>
    <scope>NUCLEOTIDE SEQUENCE [LARGE SCALE GENOMIC DNA]</scope>
    <source>
        <strain evidence="10">Duroc</strain>
    </source>
</reference>
<protein>
    <recommendedName>
        <fullName evidence="5">Sepiapterin reductase</fullName>
        <ecNumber evidence="4">1.1.1.153</ecNumber>
    </recommendedName>
</protein>
<dbReference type="Proteomes" id="UP000008227">
    <property type="component" value="Chromosome 3"/>
</dbReference>
<evidence type="ECO:0000256" key="7">
    <source>
        <dbReference type="ARBA" id="ARBA00022857"/>
    </source>
</evidence>
<evidence type="ECO:0000256" key="2">
    <source>
        <dbReference type="ARBA" id="ARBA00010483"/>
    </source>
</evidence>
<evidence type="ECO:0000256" key="1">
    <source>
        <dbReference type="ARBA" id="ARBA00004496"/>
    </source>
</evidence>
<dbReference type="EC" id="1.1.1.153" evidence="4"/>
<dbReference type="NCBIfam" id="TIGR01500">
    <property type="entry name" value="sepiapter_red"/>
    <property type="match status" value="1"/>
</dbReference>
<dbReference type="PaxDb" id="9823-ENSSSCP00000008871"/>
<accession>A0A286ZKH3</accession>
<evidence type="ECO:0000313" key="11">
    <source>
        <dbReference type="Proteomes" id="UP000008227"/>
    </source>
</evidence>
<dbReference type="FunFam" id="3.40.50.720:FF:000259">
    <property type="entry name" value="Sepiapterin reductase"/>
    <property type="match status" value="1"/>
</dbReference>
<sequence>MEHGVGKVGGLGRALCVVTGASRGFGRTLAQLLAPLLSPGSVLVLTARNDEALRHLEAELGSERPDLRVVRVPADLGAEAGLQQLLGALRELPRPEGLQRVLLFNNAASLGDVSKSFVDLTDSAEVNSYWALNLTSMLCLTSSFLKAFPDSPGLSRMVVNISSICAVKPFKGWALYCAGKAARDMIYQVLAAEDPSLRVLSYAPGPLDTDMQQIAREASVDPDLRKRLQELKRKGELVDCKVSAQKLLNLLQKDEFKSGAHVDFYN</sequence>
<dbReference type="eggNOG" id="KOG1204">
    <property type="taxonomic scope" value="Eukaryota"/>
</dbReference>
<reference evidence="11" key="1">
    <citation type="submission" date="2009-11" db="EMBL/GenBank/DDBJ databases">
        <authorList>
            <consortium name="Porcine genome sequencing project"/>
        </authorList>
    </citation>
    <scope>NUCLEOTIDE SEQUENCE [LARGE SCALE GENOMIC DNA]</scope>
    <source>
        <strain evidence="11">Duroc</strain>
    </source>
</reference>
<dbReference type="InterPro" id="IPR002347">
    <property type="entry name" value="SDR_fam"/>
</dbReference>